<dbReference type="EMBL" id="JAUNZN010000002">
    <property type="protein sequence ID" value="KAK4826896.1"/>
    <property type="molecule type" value="Genomic_DNA"/>
</dbReference>
<dbReference type="Proteomes" id="UP001333110">
    <property type="component" value="Unassembled WGS sequence"/>
</dbReference>
<reference evidence="1 2" key="1">
    <citation type="journal article" date="2023" name="J. Hered.">
        <title>Chromosome-level genome of the wood stork (Mycteria americana) provides insight into avian chromosome evolution.</title>
        <authorList>
            <person name="Flamio R. Jr."/>
            <person name="Ramstad K.M."/>
        </authorList>
    </citation>
    <scope>NUCLEOTIDE SEQUENCE [LARGE SCALE GENOMIC DNA]</scope>
    <source>
        <strain evidence="1">JAX WOST 10</strain>
    </source>
</reference>
<protein>
    <submittedName>
        <fullName evidence="1">Uncharacterized protein</fullName>
    </submittedName>
</protein>
<evidence type="ECO:0000313" key="1">
    <source>
        <dbReference type="EMBL" id="KAK4826896.1"/>
    </source>
</evidence>
<proteinExistence type="predicted"/>
<keyword evidence="2" id="KW-1185">Reference proteome</keyword>
<sequence length="215" mass="24547">MTGGLEHVTCKDVLKELSLFSLKKRWIKEDLTCCLQLCNSFVIVVPEGYSPPAGALEEHPRHGEQLGYHRQHANRQESNGSTEAKLLSHAWHSWCHAILKQDRKAIQSTVRSLKADFNLYFGRDRSDTLADFSLRPSCDALQSVFRVVLACLRFVYRQRPISARQSRRAGRVTAMTQRKSLTSNFINWQIQQADKLNKLASSTNKQRRFGNGAIF</sequence>
<organism evidence="1 2">
    <name type="scientific">Mycteria americana</name>
    <name type="common">Wood stork</name>
    <dbReference type="NCBI Taxonomy" id="33587"/>
    <lineage>
        <taxon>Eukaryota</taxon>
        <taxon>Metazoa</taxon>
        <taxon>Chordata</taxon>
        <taxon>Craniata</taxon>
        <taxon>Vertebrata</taxon>
        <taxon>Euteleostomi</taxon>
        <taxon>Archelosauria</taxon>
        <taxon>Archosauria</taxon>
        <taxon>Dinosauria</taxon>
        <taxon>Saurischia</taxon>
        <taxon>Theropoda</taxon>
        <taxon>Coelurosauria</taxon>
        <taxon>Aves</taxon>
        <taxon>Neognathae</taxon>
        <taxon>Neoaves</taxon>
        <taxon>Aequornithes</taxon>
        <taxon>Ciconiiformes</taxon>
        <taxon>Ciconiidae</taxon>
        <taxon>Mycteria</taxon>
    </lineage>
</organism>
<gene>
    <name evidence="1" type="ORF">QYF61_012084</name>
</gene>
<dbReference type="AlphaFoldDB" id="A0AAN7PQP4"/>
<evidence type="ECO:0000313" key="2">
    <source>
        <dbReference type="Proteomes" id="UP001333110"/>
    </source>
</evidence>
<accession>A0AAN7PQP4</accession>
<comment type="caution">
    <text evidence="1">The sequence shown here is derived from an EMBL/GenBank/DDBJ whole genome shotgun (WGS) entry which is preliminary data.</text>
</comment>
<name>A0AAN7PQP4_MYCAM</name>